<sequence>MTMIEPFEMQGTCWLPDQERRVQGTLRFDPKDGISVALSEPLAAGSTDNQMHASKIIHGVSSDGNKISLLDCIEYITNTHFRSHGIFFNAGLIAKQCVFGAHLTESTKFNKHKFILHNFLQFFFHTGIRTDQSHEIGYVWNSDKPVVFPVGEDEISIKMVSHSSFLLAEHTASIKEDAIISIDTASPLNNLDEAILGSFQALKAMLEFSLGYPVPIVQFQSVATDTSGKSENIEIFFSQSVYATQKIGIPQQDMLFSMCGKTDNYISDFVRKWYAFYSANRFSIDVIINSGVQSAGVKRPEQSFFFLISSLEALHRSSGRMKKAILRQRLSDVLDVIPKCLPLHVHDKDILVKNFKDYRTLLAHQIGHSEINDNIIFKWHLTLVLWGITVLYVLKLLDFPDESLVDIVKYRRNMLNALNWIGEVSSKPFGPRVKENGS</sequence>
<reference evidence="2 3" key="1">
    <citation type="submission" date="2019-03" db="EMBL/GenBank/DDBJ databases">
        <title>New insights into Acidothiobacillus thiooxidans sulfur metabolism through coupled gene expression, solution geochemistry, microscopy and spectroscopy analyses.</title>
        <authorList>
            <person name="Camacho D."/>
            <person name="Frazao R."/>
            <person name="Fouillen A."/>
            <person name="Nanci A."/>
            <person name="Lang B.F."/>
            <person name="Apte S.C."/>
            <person name="Baron C."/>
            <person name="Warren L.A."/>
        </authorList>
    </citation>
    <scope>NUCLEOTIDE SEQUENCE [LARGE SCALE GENOMIC DNA]</scope>
    <source>
        <strain evidence="2 3">ATCC 19377</strain>
    </source>
</reference>
<proteinExistence type="predicted"/>
<comment type="caution">
    <text evidence="2">The sequence shown here is derived from an EMBL/GenBank/DDBJ whole genome shotgun (WGS) entry which is preliminary data.</text>
</comment>
<dbReference type="AlphaFoldDB" id="A0A543Q490"/>
<name>A0A543Q490_ACITH</name>
<dbReference type="RefSeq" id="WP_142087103.1">
    <property type="nucleotide sequence ID" value="NZ_SZUV01000001.1"/>
</dbReference>
<evidence type="ECO:0000259" key="1">
    <source>
        <dbReference type="Pfam" id="PF18862"/>
    </source>
</evidence>
<dbReference type="InterPro" id="IPR041223">
    <property type="entry name" value="ApeA_NTD"/>
</dbReference>
<organism evidence="2 3">
    <name type="scientific">Acidithiobacillus thiooxidans ATCC 19377</name>
    <dbReference type="NCBI Taxonomy" id="637390"/>
    <lineage>
        <taxon>Bacteria</taxon>
        <taxon>Pseudomonadati</taxon>
        <taxon>Pseudomonadota</taxon>
        <taxon>Acidithiobacillia</taxon>
        <taxon>Acidithiobacillales</taxon>
        <taxon>Acidithiobacillaceae</taxon>
        <taxon>Acidithiobacillus</taxon>
    </lineage>
</organism>
<protein>
    <recommendedName>
        <fullName evidence="1">ApeA N-terminal domain-containing protein</fullName>
    </recommendedName>
</protein>
<gene>
    <name evidence="2" type="ORF">DLNHIDIE_01020</name>
</gene>
<dbReference type="Proteomes" id="UP000315403">
    <property type="component" value="Unassembled WGS sequence"/>
</dbReference>
<accession>A0A543Q490</accession>
<feature type="domain" description="ApeA N-terminal" evidence="1">
    <location>
        <begin position="8"/>
        <end position="258"/>
    </location>
</feature>
<evidence type="ECO:0000313" key="2">
    <source>
        <dbReference type="EMBL" id="TQN51152.1"/>
    </source>
</evidence>
<dbReference type="EMBL" id="SZUV01000001">
    <property type="protein sequence ID" value="TQN51152.1"/>
    <property type="molecule type" value="Genomic_DNA"/>
</dbReference>
<dbReference type="Pfam" id="PF18862">
    <property type="entry name" value="ApeA_NTD1"/>
    <property type="match status" value="1"/>
</dbReference>
<evidence type="ECO:0000313" key="3">
    <source>
        <dbReference type="Proteomes" id="UP000315403"/>
    </source>
</evidence>